<sequence>MYLNRAIRSAATSPYVAIHCLLTVSFQLSSRCFLVFQNELSTELCTTEECHTPSLIPELCYRFFMDNQEKRQVE</sequence>
<keyword evidence="2" id="KW-1185">Reference proteome</keyword>
<gene>
    <name evidence="1" type="ORF">A0J61_04853</name>
</gene>
<proteinExistence type="predicted"/>
<dbReference type="AlphaFoldDB" id="A0A1C7NEX3"/>
<dbReference type="Proteomes" id="UP000093000">
    <property type="component" value="Unassembled WGS sequence"/>
</dbReference>
<reference evidence="1 2" key="1">
    <citation type="submission" date="2016-03" db="EMBL/GenBank/DDBJ databases">
        <title>Choanephora cucurbitarum.</title>
        <authorList>
            <person name="Min B."/>
            <person name="Park H."/>
            <person name="Park J.-H."/>
            <person name="Shin H.-D."/>
            <person name="Choi I.-G."/>
        </authorList>
    </citation>
    <scope>NUCLEOTIDE SEQUENCE [LARGE SCALE GENOMIC DNA]</scope>
    <source>
        <strain evidence="1 2">KUS-F28377</strain>
    </source>
</reference>
<accession>A0A1C7NEX3</accession>
<protein>
    <submittedName>
        <fullName evidence="1">Uncharacterized protein</fullName>
    </submittedName>
</protein>
<evidence type="ECO:0000313" key="1">
    <source>
        <dbReference type="EMBL" id="OBZ87096.1"/>
    </source>
</evidence>
<name>A0A1C7NEX3_9FUNG</name>
<comment type="caution">
    <text evidence="1">The sequence shown here is derived from an EMBL/GenBank/DDBJ whole genome shotgun (WGS) entry which is preliminary data.</text>
</comment>
<organism evidence="1 2">
    <name type="scientific">Choanephora cucurbitarum</name>
    <dbReference type="NCBI Taxonomy" id="101091"/>
    <lineage>
        <taxon>Eukaryota</taxon>
        <taxon>Fungi</taxon>
        <taxon>Fungi incertae sedis</taxon>
        <taxon>Mucoromycota</taxon>
        <taxon>Mucoromycotina</taxon>
        <taxon>Mucoromycetes</taxon>
        <taxon>Mucorales</taxon>
        <taxon>Mucorineae</taxon>
        <taxon>Choanephoraceae</taxon>
        <taxon>Choanephoroideae</taxon>
        <taxon>Choanephora</taxon>
    </lineage>
</organism>
<dbReference type="EMBL" id="LUGH01000247">
    <property type="protein sequence ID" value="OBZ87096.1"/>
    <property type="molecule type" value="Genomic_DNA"/>
</dbReference>
<dbReference type="InParanoid" id="A0A1C7NEX3"/>
<evidence type="ECO:0000313" key="2">
    <source>
        <dbReference type="Proteomes" id="UP000093000"/>
    </source>
</evidence>